<dbReference type="OrthoDB" id="5125733at2759"/>
<sequence>MSHFEPLSPFYISTAELQKASDDGCSFAAFLISHAAQDAELANKKFMIAAKVTKYYLCPVHIEFGALYECSPDVKSLPATAMLWERTRNEQWLPQPYPTFVKFENSSCSPMTRKGNVITKQISTSRLTVEGNPALGKIANLEINHYPASDTAFDLYKSWMSTCLDRHQACRRPDPHFMPTRLLEIGKINGKFRLKLCNSNKISPGAYAALSYCWGPDKNLKTSSTNLARHAAGIDADDLPQTLQDVVRAVNSLGLTLLWIDALCILQDDEHDKATEIATMDKVYTNATVTVAASRAVTAQAGFLADRPDPWPTGSRELFELPYRLADGQTGSIVLGPDFNRPDEPLDFRAWAYQERLLSPRILDFGAVNTRWICCQSVESDRYAFTDGWDGLNTLNTVRDDLKSKHISELYEKSKGGKLTKPPMTAFRDLWSDIVQQYTARTIGVAEDRLLALGGIAKQFGTILGDDYKAGFWSSTLAHSLMWTRIEHWKHEPETPHSKYIAPSWSWASLNAWVDTVYTRTLDENFRVLHCHLEPLYKHAPYGALSSGFLRVAGTAIETVWGSNQDSSRFASRVSICDSKANRKYVARMEHDRAPIDLSLEVKATLPVLFLIVASGDRRTGKANSKCRCRNQGSIKGLVLESLPGGTYRRVGCFYLGGMEMDSYRECLRLFRDGGVREFTIV</sequence>
<dbReference type="HOGENOM" id="CLU_002639_6_0_1"/>
<dbReference type="Pfam" id="PF06985">
    <property type="entry name" value="HET"/>
    <property type="match status" value="1"/>
</dbReference>
<evidence type="ECO:0000313" key="3">
    <source>
        <dbReference type="Proteomes" id="UP000053029"/>
    </source>
</evidence>
<dbReference type="VEuPathDB" id="FungiDB:Z517_00272"/>
<dbReference type="STRING" id="1442368.A0A0D2HK58"/>
<dbReference type="AlphaFoldDB" id="A0A0D2HK58"/>
<evidence type="ECO:0000259" key="1">
    <source>
        <dbReference type="Pfam" id="PF06985"/>
    </source>
</evidence>
<reference evidence="2 3" key="1">
    <citation type="submission" date="2015-01" db="EMBL/GenBank/DDBJ databases">
        <title>The Genome Sequence of Fonsecaea pedrosoi CBS 271.37.</title>
        <authorList>
            <consortium name="The Broad Institute Genomics Platform"/>
            <person name="Cuomo C."/>
            <person name="de Hoog S."/>
            <person name="Gorbushina A."/>
            <person name="Stielow B."/>
            <person name="Teixiera M."/>
            <person name="Abouelleil A."/>
            <person name="Chapman S.B."/>
            <person name="Priest M."/>
            <person name="Young S.K."/>
            <person name="Wortman J."/>
            <person name="Nusbaum C."/>
            <person name="Birren B."/>
        </authorList>
    </citation>
    <scope>NUCLEOTIDE SEQUENCE [LARGE SCALE GENOMIC DNA]</scope>
    <source>
        <strain evidence="2 3">CBS 271.37</strain>
    </source>
</reference>
<name>A0A0D2HK58_9EURO</name>
<accession>A0A0D2HK58</accession>
<gene>
    <name evidence="2" type="ORF">Z517_00272</name>
</gene>
<dbReference type="Proteomes" id="UP000053029">
    <property type="component" value="Unassembled WGS sequence"/>
</dbReference>
<dbReference type="EMBL" id="KN846969">
    <property type="protein sequence ID" value="KIW84884.1"/>
    <property type="molecule type" value="Genomic_DNA"/>
</dbReference>
<feature type="domain" description="Heterokaryon incompatibility" evidence="1">
    <location>
        <begin position="207"/>
        <end position="355"/>
    </location>
</feature>
<keyword evidence="3" id="KW-1185">Reference proteome</keyword>
<dbReference type="GeneID" id="25299762"/>
<dbReference type="PANTHER" id="PTHR33112:SF16">
    <property type="entry name" value="HETEROKARYON INCOMPATIBILITY DOMAIN-CONTAINING PROTEIN"/>
    <property type="match status" value="1"/>
</dbReference>
<dbReference type="InterPro" id="IPR010730">
    <property type="entry name" value="HET"/>
</dbReference>
<evidence type="ECO:0000313" key="2">
    <source>
        <dbReference type="EMBL" id="KIW84884.1"/>
    </source>
</evidence>
<proteinExistence type="predicted"/>
<dbReference type="PANTHER" id="PTHR33112">
    <property type="entry name" value="DOMAIN PROTEIN, PUTATIVE-RELATED"/>
    <property type="match status" value="1"/>
</dbReference>
<organism evidence="2 3">
    <name type="scientific">Fonsecaea pedrosoi CBS 271.37</name>
    <dbReference type="NCBI Taxonomy" id="1442368"/>
    <lineage>
        <taxon>Eukaryota</taxon>
        <taxon>Fungi</taxon>
        <taxon>Dikarya</taxon>
        <taxon>Ascomycota</taxon>
        <taxon>Pezizomycotina</taxon>
        <taxon>Eurotiomycetes</taxon>
        <taxon>Chaetothyriomycetidae</taxon>
        <taxon>Chaetothyriales</taxon>
        <taxon>Herpotrichiellaceae</taxon>
        <taxon>Fonsecaea</taxon>
    </lineage>
</organism>
<dbReference type="RefSeq" id="XP_013288692.1">
    <property type="nucleotide sequence ID" value="XM_013433238.1"/>
</dbReference>
<protein>
    <recommendedName>
        <fullName evidence="1">Heterokaryon incompatibility domain-containing protein</fullName>
    </recommendedName>
</protein>